<dbReference type="InterPro" id="IPR050131">
    <property type="entry name" value="Peptidase_S8_subtilisin-like"/>
</dbReference>
<dbReference type="PANTHER" id="PTHR43806">
    <property type="entry name" value="PEPTIDASE S8"/>
    <property type="match status" value="1"/>
</dbReference>
<dbReference type="PROSITE" id="PS00138">
    <property type="entry name" value="SUBTILASE_SER"/>
    <property type="match status" value="1"/>
</dbReference>
<comment type="similarity">
    <text evidence="1 5">Belongs to the peptidase S8 family.</text>
</comment>
<sequence>MERIDASTVGGTTMGVAKRATLVAVKVLSDDGSGSIANIGLGIEYAVNDAKRRNAKAVINMSLGGGASTAFDEMCNDAVREGVTMVVAAGNSGADACSESPARAADVISVAASDSRDDLASFSNHGRCVDIIAPGVGVLGARTKTNSGSVAYSGTSMAAPHVAGAVAVFLGNQSGNPTPAEVREWLETNASEGKINVPTASRPGASCCQTTTRNCNNKCHTVNKLLYVGC</sequence>
<dbReference type="InterPro" id="IPR023828">
    <property type="entry name" value="Peptidase_S8_Ser-AS"/>
</dbReference>
<proteinExistence type="inferred from homology"/>
<dbReference type="PANTHER" id="PTHR43806:SF11">
    <property type="entry name" value="CEREVISIN-RELATED"/>
    <property type="match status" value="1"/>
</dbReference>
<dbReference type="InterPro" id="IPR036852">
    <property type="entry name" value="Peptidase_S8/S53_dom_sf"/>
</dbReference>
<comment type="caution">
    <text evidence="5">Lacks conserved residue(s) required for the propagation of feature annotation.</text>
</comment>
<organism evidence="7 8">
    <name type="scientific">Lingula anatina</name>
    <name type="common">Brachiopod</name>
    <name type="synonym">Lingula unguis</name>
    <dbReference type="NCBI Taxonomy" id="7574"/>
    <lineage>
        <taxon>Eukaryota</taxon>
        <taxon>Metazoa</taxon>
        <taxon>Spiralia</taxon>
        <taxon>Lophotrochozoa</taxon>
        <taxon>Brachiopoda</taxon>
        <taxon>Linguliformea</taxon>
        <taxon>Lingulata</taxon>
        <taxon>Lingulida</taxon>
        <taxon>Linguloidea</taxon>
        <taxon>Lingulidae</taxon>
        <taxon>Lingula</taxon>
    </lineage>
</organism>
<dbReference type="AlphaFoldDB" id="A0A1S3H0S7"/>
<dbReference type="SUPFAM" id="SSF52743">
    <property type="entry name" value="Subtilisin-like"/>
    <property type="match status" value="1"/>
</dbReference>
<dbReference type="Proteomes" id="UP000085678">
    <property type="component" value="Unplaced"/>
</dbReference>
<keyword evidence="7" id="KW-1185">Reference proteome</keyword>
<dbReference type="CDD" id="cd04077">
    <property type="entry name" value="Peptidases_S8_PCSK9_ProteinaseK_like"/>
    <property type="match status" value="1"/>
</dbReference>
<reference evidence="8" key="1">
    <citation type="submission" date="2025-08" db="UniProtKB">
        <authorList>
            <consortium name="RefSeq"/>
        </authorList>
    </citation>
    <scope>IDENTIFICATION</scope>
    <source>
        <tissue evidence="8">Gonads</tissue>
    </source>
</reference>
<dbReference type="GO" id="GO:0004252">
    <property type="term" value="F:serine-type endopeptidase activity"/>
    <property type="evidence" value="ECO:0007669"/>
    <property type="project" value="InterPro"/>
</dbReference>
<evidence type="ECO:0000313" key="7">
    <source>
        <dbReference type="Proteomes" id="UP000085678"/>
    </source>
</evidence>
<evidence type="ECO:0000256" key="4">
    <source>
        <dbReference type="ARBA" id="ARBA00022825"/>
    </source>
</evidence>
<dbReference type="OrthoDB" id="206201at2759"/>
<evidence type="ECO:0000256" key="5">
    <source>
        <dbReference type="PROSITE-ProRule" id="PRU01240"/>
    </source>
</evidence>
<feature type="domain" description="Peptidase S8/S53" evidence="6">
    <location>
        <begin position="10"/>
        <end position="193"/>
    </location>
</feature>
<keyword evidence="4" id="KW-0720">Serine protease</keyword>
<gene>
    <name evidence="8" type="primary">LOC106151022</name>
</gene>
<keyword evidence="2" id="KW-0645">Protease</keyword>
<accession>A0A1S3H0S7</accession>
<evidence type="ECO:0000313" key="8">
    <source>
        <dbReference type="RefSeq" id="XP_013379537.1"/>
    </source>
</evidence>
<dbReference type="InterPro" id="IPR034193">
    <property type="entry name" value="PCSK9_ProteinaseK-like"/>
</dbReference>
<dbReference type="KEGG" id="lak:106151022"/>
<dbReference type="GO" id="GO:0006508">
    <property type="term" value="P:proteolysis"/>
    <property type="evidence" value="ECO:0007669"/>
    <property type="project" value="UniProtKB-KW"/>
</dbReference>
<dbReference type="PROSITE" id="PS51892">
    <property type="entry name" value="SUBTILASE"/>
    <property type="match status" value="1"/>
</dbReference>
<protein>
    <submittedName>
        <fullName evidence="8">Uncharacterized protein LOC106151022</fullName>
    </submittedName>
</protein>
<dbReference type="RefSeq" id="XP_013379537.1">
    <property type="nucleotide sequence ID" value="XM_013524083.1"/>
</dbReference>
<keyword evidence="3" id="KW-0378">Hydrolase</keyword>
<evidence type="ECO:0000259" key="6">
    <source>
        <dbReference type="Pfam" id="PF00082"/>
    </source>
</evidence>
<evidence type="ECO:0000256" key="2">
    <source>
        <dbReference type="ARBA" id="ARBA00022670"/>
    </source>
</evidence>
<dbReference type="InParanoid" id="A0A1S3H0S7"/>
<name>A0A1S3H0S7_LINAN</name>
<dbReference type="GO" id="GO:0005615">
    <property type="term" value="C:extracellular space"/>
    <property type="evidence" value="ECO:0007669"/>
    <property type="project" value="TreeGrafter"/>
</dbReference>
<dbReference type="Pfam" id="PF00082">
    <property type="entry name" value="Peptidase_S8"/>
    <property type="match status" value="1"/>
</dbReference>
<dbReference type="InterPro" id="IPR000209">
    <property type="entry name" value="Peptidase_S8/S53_dom"/>
</dbReference>
<evidence type="ECO:0000256" key="3">
    <source>
        <dbReference type="ARBA" id="ARBA00022801"/>
    </source>
</evidence>
<dbReference type="Gene3D" id="3.40.50.200">
    <property type="entry name" value="Peptidase S8/S53 domain"/>
    <property type="match status" value="1"/>
</dbReference>
<evidence type="ECO:0000256" key="1">
    <source>
        <dbReference type="ARBA" id="ARBA00011073"/>
    </source>
</evidence>
<dbReference type="GeneID" id="106151022"/>